<evidence type="ECO:0000313" key="1">
    <source>
        <dbReference type="EMBL" id="CAG8523344.1"/>
    </source>
</evidence>
<organism evidence="1 2">
    <name type="scientific">Gigaspora margarita</name>
    <dbReference type="NCBI Taxonomy" id="4874"/>
    <lineage>
        <taxon>Eukaryota</taxon>
        <taxon>Fungi</taxon>
        <taxon>Fungi incertae sedis</taxon>
        <taxon>Mucoromycota</taxon>
        <taxon>Glomeromycotina</taxon>
        <taxon>Glomeromycetes</taxon>
        <taxon>Diversisporales</taxon>
        <taxon>Gigasporaceae</taxon>
        <taxon>Gigaspora</taxon>
    </lineage>
</organism>
<sequence>MSLQNHSLFSNIFEETHKELVSLISAFNQISIVYKPQENLEIDNDSSELVNNFLSINNSELEDDLLLIDSNDDLKFDFDSVLSKTKIEIYRQIYMKQPFEDEKKDELDSNKVLKKQLDSQEEEAYLHRLSTNKCCTTELDIFLLAMMEALIRTPEQTTKGNSKTLHTTLYQFEGIKICQKAFFLIFGIGKKKWDNMREHYNKFGLVQVVHKLKNRTSNFAISFQSVLNALTFITNYANIHGLPSPGRHLRDDTKHIIFLPTNESYSSLYRLYIDSIEESSDYYISNSSFYRIWKKYVPEFKFLTPRSDLCDLCKEMRFSSKYWPESEIENKIKQWNYHFEWAQRERAFYR</sequence>
<evidence type="ECO:0000313" key="2">
    <source>
        <dbReference type="Proteomes" id="UP000789901"/>
    </source>
</evidence>
<gene>
    <name evidence="1" type="ORF">GMARGA_LOCUS3268</name>
</gene>
<comment type="caution">
    <text evidence="1">The sequence shown here is derived from an EMBL/GenBank/DDBJ whole genome shotgun (WGS) entry which is preliminary data.</text>
</comment>
<keyword evidence="2" id="KW-1185">Reference proteome</keyword>
<name>A0ABM8W4K6_GIGMA</name>
<dbReference type="EMBL" id="CAJVQB010001157">
    <property type="protein sequence ID" value="CAG8523344.1"/>
    <property type="molecule type" value="Genomic_DNA"/>
</dbReference>
<protein>
    <submittedName>
        <fullName evidence="1">26330_t:CDS:1</fullName>
    </submittedName>
</protein>
<dbReference type="PANTHER" id="PTHR34415">
    <property type="entry name" value="INTEGRASE CATALYTIC DOMAIN-CONTAINING PROTEIN"/>
    <property type="match status" value="1"/>
</dbReference>
<dbReference type="Proteomes" id="UP000789901">
    <property type="component" value="Unassembled WGS sequence"/>
</dbReference>
<accession>A0ABM8W4K6</accession>
<reference evidence="1 2" key="1">
    <citation type="submission" date="2021-06" db="EMBL/GenBank/DDBJ databases">
        <authorList>
            <person name="Kallberg Y."/>
            <person name="Tangrot J."/>
            <person name="Rosling A."/>
        </authorList>
    </citation>
    <scope>NUCLEOTIDE SEQUENCE [LARGE SCALE GENOMIC DNA]</scope>
    <source>
        <strain evidence="1 2">120-4 pot B 10/14</strain>
    </source>
</reference>
<proteinExistence type="predicted"/>
<dbReference type="PANTHER" id="PTHR34415:SF1">
    <property type="entry name" value="INTEGRASE CATALYTIC DOMAIN-CONTAINING PROTEIN"/>
    <property type="match status" value="1"/>
</dbReference>